<gene>
    <name evidence="2" type="ORF">HMPREF9460_02294</name>
</gene>
<accession>A0A096B7S0</accession>
<evidence type="ECO:0000256" key="1">
    <source>
        <dbReference type="SAM" id="Phobius"/>
    </source>
</evidence>
<dbReference type="Proteomes" id="UP000029585">
    <property type="component" value="Unassembled WGS sequence"/>
</dbReference>
<dbReference type="AlphaFoldDB" id="A0A096B7S0"/>
<keyword evidence="1" id="KW-1133">Transmembrane helix</keyword>
<reference evidence="2 3" key="1">
    <citation type="submission" date="2011-08" db="EMBL/GenBank/DDBJ databases">
        <title>The Genome Sequence of Clostridium orbiscindens 1_3_50AFAA.</title>
        <authorList>
            <consortium name="The Broad Institute Genome Sequencing Platform"/>
            <person name="Earl A."/>
            <person name="Ward D."/>
            <person name="Feldgarden M."/>
            <person name="Gevers D."/>
            <person name="Daigneault M."/>
            <person name="Strauss J."/>
            <person name="Allen-Vercoe E."/>
            <person name="Young S.K."/>
            <person name="Zeng Q."/>
            <person name="Gargeya S."/>
            <person name="Fitzgerald M."/>
            <person name="Haas B."/>
            <person name="Abouelleil A."/>
            <person name="Alvarado L."/>
            <person name="Arachchi H.M."/>
            <person name="Berlin A."/>
            <person name="Brown A."/>
            <person name="Chapman S.B."/>
            <person name="Chen Z."/>
            <person name="Dunbar C."/>
            <person name="Freedman E."/>
            <person name="Gearin G."/>
            <person name="Gellesch M."/>
            <person name="Goldberg J."/>
            <person name="Griggs A."/>
            <person name="Gujja S."/>
            <person name="Heiman D."/>
            <person name="Howarth C."/>
            <person name="Larson L."/>
            <person name="Lui A."/>
            <person name="MacDonald P.J.P."/>
            <person name="Montmayeur A."/>
            <person name="Murphy C."/>
            <person name="Neiman D."/>
            <person name="Pearson M."/>
            <person name="Priest M."/>
            <person name="Roberts A."/>
            <person name="Saif S."/>
            <person name="Shea T."/>
            <person name="Shenoy N."/>
            <person name="Sisk P."/>
            <person name="Stolte C."/>
            <person name="Sykes S."/>
            <person name="Wortman J."/>
            <person name="Nusbaum C."/>
            <person name="Birren B."/>
        </authorList>
    </citation>
    <scope>NUCLEOTIDE SEQUENCE [LARGE SCALE GENOMIC DNA]</scope>
    <source>
        <strain evidence="2 3">1_3_50AFAA</strain>
    </source>
</reference>
<evidence type="ECO:0000313" key="2">
    <source>
        <dbReference type="EMBL" id="KGF55051.1"/>
    </source>
</evidence>
<comment type="caution">
    <text evidence="2">The sequence shown here is derived from an EMBL/GenBank/DDBJ whole genome shotgun (WGS) entry which is preliminary data.</text>
</comment>
<evidence type="ECO:0000313" key="3">
    <source>
        <dbReference type="Proteomes" id="UP000029585"/>
    </source>
</evidence>
<dbReference type="HOGENOM" id="CLU_595438_0_0_9"/>
<dbReference type="PATRIC" id="fig|742738.3.peg.2361"/>
<dbReference type="RefSeq" id="WP_227127385.1">
    <property type="nucleotide sequence ID" value="NZ_KN174163.1"/>
</dbReference>
<keyword evidence="1" id="KW-0812">Transmembrane</keyword>
<proteinExistence type="predicted"/>
<dbReference type="EMBL" id="ADLO01000067">
    <property type="protein sequence ID" value="KGF55051.1"/>
    <property type="molecule type" value="Genomic_DNA"/>
</dbReference>
<evidence type="ECO:0008006" key="4">
    <source>
        <dbReference type="Google" id="ProtNLM"/>
    </source>
</evidence>
<keyword evidence="3" id="KW-1185">Reference proteome</keyword>
<sequence>MPVRMTDLLDGWEDGSVELPPPAGMSPERIKEKTMEKIRQTKRPRRRMGVRLLACAALAAVFTVSAMAAYHLWGPGELFDPFFTLESAPLDGGQKELLDQIGVTDLPPVTSNGVTLTPLAAVADEHTLYLRLRLEAPEGTVLPDMGEQEDHIAHDVELVDADTGERLNWGMQKARFLPDDTPGDNSLELVFMLLGGPNGANWVDGTSKTLTITDLILCPREPEDAEKTYLEGEWSFSLDSFYQGKEVEINTIGAVRWDEETERMVTLEGLTLSPLAASYTISYPVEESWEFVDLQLELVYKDGSSVTIDGGSGKGSPGPDGQGGTDYFTGVRNFDTPLDLHELDHLQYGGCRLEIPGEPRAVVEADTAGAVWYDETHQNTLVLEKLSFSSLSLTYRIHYDTPESATLADTGIRLVLADGTEIPVDGGSGTAGGTFMEGTTYFDAPVPLERVDHVLFGDIRVELE</sequence>
<keyword evidence="1" id="KW-0472">Membrane</keyword>
<dbReference type="eggNOG" id="ENOG50327K3">
    <property type="taxonomic scope" value="Bacteria"/>
</dbReference>
<feature type="transmembrane region" description="Helical" evidence="1">
    <location>
        <begin position="52"/>
        <end position="73"/>
    </location>
</feature>
<name>A0A096B7S0_FLAPL</name>
<organism evidence="2 3">
    <name type="scientific">Flavonifractor plautii 1_3_50AFAA</name>
    <dbReference type="NCBI Taxonomy" id="742738"/>
    <lineage>
        <taxon>Bacteria</taxon>
        <taxon>Bacillati</taxon>
        <taxon>Bacillota</taxon>
        <taxon>Clostridia</taxon>
        <taxon>Eubacteriales</taxon>
        <taxon>Oscillospiraceae</taxon>
        <taxon>Flavonifractor</taxon>
    </lineage>
</organism>
<protein>
    <recommendedName>
        <fullName evidence="4">DUF4179 domain-containing protein</fullName>
    </recommendedName>
</protein>